<dbReference type="PANTHER" id="PTHR43070:SF5">
    <property type="entry name" value="HOMOSERINE DEHYDROGENASE"/>
    <property type="match status" value="1"/>
</dbReference>
<keyword evidence="16 28" id="KW-0067">ATP-binding</keyword>
<dbReference type="InterPro" id="IPR045865">
    <property type="entry name" value="ACT-like_dom_sf"/>
</dbReference>
<evidence type="ECO:0000256" key="19">
    <source>
        <dbReference type="ARBA" id="ARBA00023027"/>
    </source>
</evidence>
<dbReference type="PROSITE" id="PS51671">
    <property type="entry name" value="ACT"/>
    <property type="match status" value="1"/>
</dbReference>
<accession>A0A098G657</accession>
<dbReference type="Gene3D" id="3.40.50.720">
    <property type="entry name" value="NAD(P)-binding Rossmann-like Domain"/>
    <property type="match status" value="1"/>
</dbReference>
<dbReference type="Pfam" id="PF22468">
    <property type="entry name" value="ACT_9"/>
    <property type="match status" value="2"/>
</dbReference>
<dbReference type="NCBIfam" id="NF007003">
    <property type="entry name" value="PRK09466.1"/>
    <property type="match status" value="1"/>
</dbReference>
<keyword evidence="15 28" id="KW-0418">Kinase</keyword>
<evidence type="ECO:0000256" key="21">
    <source>
        <dbReference type="ARBA" id="ARBA00023154"/>
    </source>
</evidence>
<dbReference type="GO" id="GO:0009086">
    <property type="term" value="P:methionine biosynthetic process"/>
    <property type="evidence" value="ECO:0007669"/>
    <property type="project" value="UniProtKB-KW"/>
</dbReference>
<dbReference type="InterPro" id="IPR011147">
    <property type="entry name" value="Bifunc_Aspkin/hSer_DH"/>
</dbReference>
<dbReference type="UniPathway" id="UPA00050">
    <property type="reaction ID" value="UER00063"/>
</dbReference>
<keyword evidence="14 28" id="KW-0547">Nucleotide-binding</keyword>
<keyword evidence="18 28" id="KW-0560">Oxidoreductase</keyword>
<dbReference type="Gene3D" id="3.30.360.10">
    <property type="entry name" value="Dihydrodipicolinate Reductase, domain 2"/>
    <property type="match status" value="1"/>
</dbReference>
<dbReference type="InterPro" id="IPR036393">
    <property type="entry name" value="AceGlu_kinase-like_sf"/>
</dbReference>
<dbReference type="InterPro" id="IPR001342">
    <property type="entry name" value="HDH_cat"/>
</dbReference>
<feature type="domain" description="ACT" evidence="29">
    <location>
        <begin position="399"/>
        <end position="476"/>
    </location>
</feature>
<comment type="similarity">
    <text evidence="7 28">In the C-terminal section; belongs to the homoserine dehydrogenase family.</text>
</comment>
<dbReference type="SUPFAM" id="SSF51735">
    <property type="entry name" value="NAD(P)-binding Rossmann-fold domains"/>
    <property type="match status" value="1"/>
</dbReference>
<name>A0A098G657_9GAMM</name>
<dbReference type="UniPathway" id="UPA00051">
    <property type="reaction ID" value="UER00462"/>
</dbReference>
<evidence type="ECO:0000256" key="20">
    <source>
        <dbReference type="ARBA" id="ARBA00023053"/>
    </source>
</evidence>
<dbReference type="UniPathway" id="UPA00034">
    <property type="reaction ID" value="UER00015"/>
</dbReference>
<evidence type="ECO:0000256" key="25">
    <source>
        <dbReference type="ARBA" id="ARBA00048561"/>
    </source>
</evidence>
<dbReference type="GO" id="GO:0004072">
    <property type="term" value="F:aspartate kinase activity"/>
    <property type="evidence" value="ECO:0007669"/>
    <property type="project" value="UniProtKB-UniRule"/>
</dbReference>
<evidence type="ECO:0000256" key="26">
    <source>
        <dbReference type="ARBA" id="ARBA00048841"/>
    </source>
</evidence>
<dbReference type="Proteomes" id="UP000032430">
    <property type="component" value="Chromosome I"/>
</dbReference>
<evidence type="ECO:0000256" key="23">
    <source>
        <dbReference type="ARBA" id="ARBA00023268"/>
    </source>
</evidence>
<evidence type="ECO:0000256" key="22">
    <source>
        <dbReference type="ARBA" id="ARBA00023167"/>
    </source>
</evidence>
<keyword evidence="31" id="KW-1185">Reference proteome</keyword>
<dbReference type="GO" id="GO:0050661">
    <property type="term" value="F:NADP binding"/>
    <property type="evidence" value="ECO:0007669"/>
    <property type="project" value="UniProtKB-UniRule"/>
</dbReference>
<dbReference type="GO" id="GO:0009088">
    <property type="term" value="P:threonine biosynthetic process"/>
    <property type="evidence" value="ECO:0007669"/>
    <property type="project" value="UniProtKB-UniRule"/>
</dbReference>
<evidence type="ECO:0000256" key="13">
    <source>
        <dbReference type="ARBA" id="ARBA00022723"/>
    </source>
</evidence>
<dbReference type="InterPro" id="IPR001341">
    <property type="entry name" value="Asp_kinase"/>
</dbReference>
<evidence type="ECO:0000313" key="31">
    <source>
        <dbReference type="Proteomes" id="UP000032430"/>
    </source>
</evidence>
<evidence type="ECO:0000256" key="18">
    <source>
        <dbReference type="ARBA" id="ARBA00023002"/>
    </source>
</evidence>
<reference evidence="31" key="1">
    <citation type="submission" date="2014-09" db="EMBL/GenBank/DDBJ databases">
        <authorList>
            <person name="Gomez-Valero L."/>
        </authorList>
    </citation>
    <scope>NUCLEOTIDE SEQUENCE [LARGE SCALE GENOMIC DNA]</scope>
    <source>
        <strain evidence="31">ATCC700992</strain>
    </source>
</reference>
<dbReference type="PANTHER" id="PTHR43070">
    <property type="match status" value="1"/>
</dbReference>
<keyword evidence="21" id="KW-0457">Lysine biosynthesis</keyword>
<dbReference type="Gene3D" id="1.20.120.1320">
    <property type="entry name" value="Aspartokinase, catalytic domain"/>
    <property type="match status" value="1"/>
</dbReference>
<dbReference type="NCBIfam" id="TIGR00657">
    <property type="entry name" value="asp_kinases"/>
    <property type="match status" value="1"/>
</dbReference>
<evidence type="ECO:0000256" key="9">
    <source>
        <dbReference type="ARBA" id="ARBA00011881"/>
    </source>
</evidence>
<evidence type="ECO:0000256" key="27">
    <source>
        <dbReference type="ARBA" id="ARBA00049031"/>
    </source>
</evidence>
<dbReference type="Pfam" id="PF00696">
    <property type="entry name" value="AA_kinase"/>
    <property type="match status" value="1"/>
</dbReference>
<comment type="subunit">
    <text evidence="9 28">Homotetramer.</text>
</comment>
<protein>
    <recommendedName>
        <fullName evidence="28">Bifunctional aspartokinase/homoserine dehydrogenase</fullName>
    </recommendedName>
    <domain>
        <recommendedName>
            <fullName evidence="28">Aspartokinase</fullName>
            <ecNumber evidence="28">2.7.2.4</ecNumber>
        </recommendedName>
    </domain>
    <domain>
        <recommendedName>
            <fullName evidence="28">Homoserine dehydrogenase</fullName>
            <ecNumber evidence="28">1.1.1.3</ecNumber>
        </recommendedName>
    </domain>
</protein>
<dbReference type="HOGENOM" id="CLU_009116_7_1_6"/>
<keyword evidence="12" id="KW-0791">Threonine biosynthesis</keyword>
<dbReference type="PROSITE" id="PS01042">
    <property type="entry name" value="HOMOSER_DHGENASE"/>
    <property type="match status" value="1"/>
</dbReference>
<dbReference type="GO" id="GO:0005524">
    <property type="term" value="F:ATP binding"/>
    <property type="evidence" value="ECO:0007669"/>
    <property type="project" value="UniProtKB-UniRule"/>
</dbReference>
<evidence type="ECO:0000256" key="5">
    <source>
        <dbReference type="ARBA" id="ARBA00005062"/>
    </source>
</evidence>
<evidence type="ECO:0000256" key="8">
    <source>
        <dbReference type="ARBA" id="ARBA00010046"/>
    </source>
</evidence>
<evidence type="ECO:0000256" key="15">
    <source>
        <dbReference type="ARBA" id="ARBA00022777"/>
    </source>
</evidence>
<evidence type="ECO:0000256" key="2">
    <source>
        <dbReference type="ARBA" id="ARBA00004766"/>
    </source>
</evidence>
<dbReference type="Pfam" id="PF03447">
    <property type="entry name" value="NAD_binding_3"/>
    <property type="match status" value="1"/>
</dbReference>
<dbReference type="FunFam" id="3.30.360.10:FF:000006">
    <property type="entry name" value="Bifunctional aspartokinase/homoserine dehydrogenase"/>
    <property type="match status" value="1"/>
</dbReference>
<dbReference type="SUPFAM" id="SSF55021">
    <property type="entry name" value="ACT-like"/>
    <property type="match status" value="2"/>
</dbReference>
<evidence type="ECO:0000256" key="1">
    <source>
        <dbReference type="ARBA" id="ARBA00001920"/>
    </source>
</evidence>
<dbReference type="CDD" id="cd04243">
    <property type="entry name" value="AAK_AK-HSDH-like"/>
    <property type="match status" value="1"/>
</dbReference>
<dbReference type="OrthoDB" id="9799110at2"/>
<evidence type="ECO:0000256" key="10">
    <source>
        <dbReference type="ARBA" id="ARBA00022605"/>
    </source>
</evidence>
<dbReference type="InterPro" id="IPR002912">
    <property type="entry name" value="ACT_dom"/>
</dbReference>
<dbReference type="FunFam" id="3.40.50.720:FF:000083">
    <property type="entry name" value="Bifunctional aspartokinase/homoserine dehydrogenase"/>
    <property type="match status" value="1"/>
</dbReference>
<dbReference type="EC" id="1.1.1.3" evidence="28"/>
<dbReference type="EMBL" id="LN614827">
    <property type="protein sequence ID" value="CEG56990.1"/>
    <property type="molecule type" value="Genomic_DNA"/>
</dbReference>
<keyword evidence="22" id="KW-0486">Methionine biosynthesis</keyword>
<dbReference type="InterPro" id="IPR018042">
    <property type="entry name" value="Aspartate_kinase_CS"/>
</dbReference>
<gene>
    <name evidence="30" type="primary">AKHSDH</name>
    <name evidence="30" type="ORF">LFA_1581</name>
</gene>
<evidence type="ECO:0000256" key="12">
    <source>
        <dbReference type="ARBA" id="ARBA00022697"/>
    </source>
</evidence>
<keyword evidence="17 28" id="KW-0521">NADP</keyword>
<evidence type="ECO:0000256" key="6">
    <source>
        <dbReference type="ARBA" id="ARBA00005139"/>
    </source>
</evidence>
<dbReference type="FunFam" id="3.30.2130.10:FF:000001">
    <property type="entry name" value="Bifunctional aspartokinase/homoserine dehydrogenase"/>
    <property type="match status" value="1"/>
</dbReference>
<dbReference type="CDD" id="cd04922">
    <property type="entry name" value="ACT_AKi-HSDH-ThrA_2"/>
    <property type="match status" value="1"/>
</dbReference>
<dbReference type="Pfam" id="PF00742">
    <property type="entry name" value="Homoserine_dh"/>
    <property type="match status" value="1"/>
</dbReference>
<evidence type="ECO:0000256" key="3">
    <source>
        <dbReference type="ARBA" id="ARBA00004986"/>
    </source>
</evidence>
<evidence type="ECO:0000256" key="17">
    <source>
        <dbReference type="ARBA" id="ARBA00022857"/>
    </source>
</evidence>
<keyword evidence="10 28" id="KW-0028">Amino-acid biosynthesis</keyword>
<dbReference type="InterPro" id="IPR005106">
    <property type="entry name" value="Asp/hSer_DH_NAD-bd"/>
</dbReference>
<comment type="catalytic activity">
    <reaction evidence="27">
        <text>L-homoserine + NAD(+) = L-aspartate 4-semialdehyde + NADH + H(+)</text>
        <dbReference type="Rhea" id="RHEA:15757"/>
        <dbReference type="ChEBI" id="CHEBI:15378"/>
        <dbReference type="ChEBI" id="CHEBI:57476"/>
        <dbReference type="ChEBI" id="CHEBI:57540"/>
        <dbReference type="ChEBI" id="CHEBI:57945"/>
        <dbReference type="ChEBI" id="CHEBI:537519"/>
        <dbReference type="EC" id="1.1.1.3"/>
    </reaction>
    <physiologicalReaction direction="right-to-left" evidence="27">
        <dbReference type="Rhea" id="RHEA:15759"/>
    </physiologicalReaction>
</comment>
<dbReference type="InterPro" id="IPR036291">
    <property type="entry name" value="NAD(P)-bd_dom_sf"/>
</dbReference>
<dbReference type="InterPro" id="IPR019811">
    <property type="entry name" value="HDH_CS"/>
</dbReference>
<dbReference type="PIRSF" id="PIRSF000727">
    <property type="entry name" value="ThrA"/>
    <property type="match status" value="1"/>
</dbReference>
<organism evidence="30 31">
    <name type="scientific">Legionella fallonii LLAP-10</name>
    <dbReference type="NCBI Taxonomy" id="1212491"/>
    <lineage>
        <taxon>Bacteria</taxon>
        <taxon>Pseudomonadati</taxon>
        <taxon>Pseudomonadota</taxon>
        <taxon>Gammaproteobacteria</taxon>
        <taxon>Legionellales</taxon>
        <taxon>Legionellaceae</taxon>
        <taxon>Legionella</taxon>
    </lineage>
</organism>
<comment type="function">
    <text evidence="24">Bifunctional aspartate kinase and homoserine dehydrogenase that catalyzes the first and the third steps toward the synthesis of lysine, methionine and threonine from aspartate.</text>
</comment>
<evidence type="ECO:0000256" key="7">
    <source>
        <dbReference type="ARBA" id="ARBA00007952"/>
    </source>
</evidence>
<comment type="similarity">
    <text evidence="8 28">In the N-terminal section; belongs to the aspartokinase family.</text>
</comment>
<comment type="catalytic activity">
    <reaction evidence="26">
        <text>L-homoserine + NADP(+) = L-aspartate 4-semialdehyde + NADPH + H(+)</text>
        <dbReference type="Rhea" id="RHEA:15761"/>
        <dbReference type="ChEBI" id="CHEBI:15378"/>
        <dbReference type="ChEBI" id="CHEBI:57476"/>
        <dbReference type="ChEBI" id="CHEBI:57783"/>
        <dbReference type="ChEBI" id="CHEBI:58349"/>
        <dbReference type="ChEBI" id="CHEBI:537519"/>
        <dbReference type="EC" id="1.1.1.3"/>
    </reaction>
    <physiologicalReaction direction="right-to-left" evidence="26">
        <dbReference type="Rhea" id="RHEA:15763"/>
    </physiologicalReaction>
</comment>
<comment type="cofactor">
    <cofactor evidence="1">
        <name>a metal cation</name>
        <dbReference type="ChEBI" id="CHEBI:25213"/>
    </cofactor>
</comment>
<comment type="pathway">
    <text evidence="3 28">Amino-acid biosynthesis; L-methionine biosynthesis via de novo pathway; L-homoserine from L-aspartate: step 1/3.</text>
</comment>
<dbReference type="KEGG" id="lfa:LFA_1581"/>
<dbReference type="InterPro" id="IPR042199">
    <property type="entry name" value="AsparK_Bifunc_asparK/hSer_DH"/>
</dbReference>
<dbReference type="GO" id="GO:0009089">
    <property type="term" value="P:lysine biosynthetic process via diaminopimelate"/>
    <property type="evidence" value="ECO:0007669"/>
    <property type="project" value="UniProtKB-UniRule"/>
</dbReference>
<evidence type="ECO:0000256" key="28">
    <source>
        <dbReference type="PIRNR" id="PIRNR000727"/>
    </source>
</evidence>
<dbReference type="GO" id="GO:0009090">
    <property type="term" value="P:homoserine biosynthetic process"/>
    <property type="evidence" value="ECO:0007669"/>
    <property type="project" value="UniProtKB-ARBA"/>
</dbReference>
<dbReference type="NCBIfam" id="NF006959">
    <property type="entry name" value="PRK09436.1"/>
    <property type="match status" value="1"/>
</dbReference>
<evidence type="ECO:0000256" key="4">
    <source>
        <dbReference type="ARBA" id="ARBA00005056"/>
    </source>
</evidence>
<dbReference type="RefSeq" id="WP_045095562.1">
    <property type="nucleotide sequence ID" value="NZ_LN614827.1"/>
</dbReference>
<dbReference type="SUPFAM" id="SSF53633">
    <property type="entry name" value="Carbamate kinase-like"/>
    <property type="match status" value="1"/>
</dbReference>
<dbReference type="GO" id="GO:0046872">
    <property type="term" value="F:metal ion binding"/>
    <property type="evidence" value="ECO:0007669"/>
    <property type="project" value="UniProtKB-KW"/>
</dbReference>
<keyword evidence="19" id="KW-0520">NAD</keyword>
<sequence>MINNHFYSIHKFGGSSLANAERFMAVKSLLSGNEIVVASAIQGVTSALQSTMDEAKSSLNYLQILDELKEKHLDLLNELSLNDQNNGISRIIQDDFFKIQDILYAVYLTGQYSKQTQNLLLGYGELWSAMILKEFLSQQRNVALLDASKVLFVYEKEGNIAIDWHKSKTSLNNYLKNVDFEQLIITGFIASTLEGQRTTLGRNGSDFSAAIFANLFQAQSLTIWTDVDGIYTADPNLVRSATVIESLTYQEALELAYFGAKVLHPMTIAPLVEQKIPLYIKNSFAPQQKGTYISEYSKSPVALIKGISCITSIGLINIEGSGLISASGIASRVFDILYRHEIHVLFISQANSEHSLCFAVPTHLVTISKEILLERLLSDIERKHIKSIYADTECSILSIVGDNMVGTPGITSKLSTALAKANINIRAISQGSSERNISLIIKNTDADKAMQAVHSSFYLSRKTLSIGLIGPGTVGKSLLKQLNEAVAQLCSTYQINLDVRGIMNSQRMLLSNEAIDLSHWQQHFAQQAVPSDLEQFVQHITANNIPNAVIIDCTANKQVAQLYPRFMEKGIHVITPNKHANAGELTYYKKLQTLAKNHHYYFYEATVCAGLPVISTLQDLIKTGDRIEEIAGIFSGTLSYIFNEMGKGKSFSVAVKEAKELGFTEPDPREDLSGMDVARKLVCLAREMGHEVILDDVAVYDLVPPELKTCSVEEFIASLPAYDHPINHWLVEARSQNRSLHYVGTINTNGTLKVAIEHLPAEHPFSRLEGTDNMIIFRTKRYCTRPLIIQGPGAGAEVTAAGIFSDLLRLVAAL</sequence>
<evidence type="ECO:0000256" key="16">
    <source>
        <dbReference type="ARBA" id="ARBA00022840"/>
    </source>
</evidence>
<comment type="catalytic activity">
    <reaction evidence="25">
        <text>L-aspartate + ATP = 4-phospho-L-aspartate + ADP</text>
        <dbReference type="Rhea" id="RHEA:23776"/>
        <dbReference type="ChEBI" id="CHEBI:29991"/>
        <dbReference type="ChEBI" id="CHEBI:30616"/>
        <dbReference type="ChEBI" id="CHEBI:57535"/>
        <dbReference type="ChEBI" id="CHEBI:456216"/>
        <dbReference type="EC" id="2.7.2.4"/>
    </reaction>
    <physiologicalReaction direction="left-to-right" evidence="25">
        <dbReference type="Rhea" id="RHEA:23777"/>
    </physiologicalReaction>
</comment>
<dbReference type="PROSITE" id="PS00324">
    <property type="entry name" value="ASPARTOKINASE"/>
    <property type="match status" value="1"/>
</dbReference>
<dbReference type="InterPro" id="IPR001048">
    <property type="entry name" value="Asp/Glu/Uridylate_kinase"/>
</dbReference>
<comment type="pathway">
    <text evidence="6 28">Amino-acid biosynthesis; L-threonine biosynthesis; L-threonine from L-aspartate: step 1/5.</text>
</comment>
<evidence type="ECO:0000259" key="29">
    <source>
        <dbReference type="PROSITE" id="PS51671"/>
    </source>
</evidence>
<evidence type="ECO:0000256" key="14">
    <source>
        <dbReference type="ARBA" id="ARBA00022741"/>
    </source>
</evidence>
<dbReference type="SUPFAM" id="SSF55347">
    <property type="entry name" value="Glyceraldehyde-3-phosphate dehydrogenase-like, C-terminal domain"/>
    <property type="match status" value="1"/>
</dbReference>
<evidence type="ECO:0000256" key="11">
    <source>
        <dbReference type="ARBA" id="ARBA00022679"/>
    </source>
</evidence>
<comment type="pathway">
    <text evidence="5 28">Amino-acid biosynthesis; L-methionine biosynthesis via de novo pathway; L-homoserine from L-aspartate: step 3/3.</text>
</comment>
<dbReference type="STRING" id="1212491.LFA_1581"/>
<proteinExistence type="inferred from homology"/>
<comment type="pathway">
    <text evidence="2 28">Amino-acid biosynthesis; L-lysine biosynthesis via DAP pathway; (S)-tetrahydrodipicolinate from L-aspartate: step 1/4.</text>
</comment>
<keyword evidence="23" id="KW-0511">Multifunctional enzyme</keyword>
<evidence type="ECO:0000256" key="24">
    <source>
        <dbReference type="ARBA" id="ARBA00044938"/>
    </source>
</evidence>
<keyword evidence="13" id="KW-0479">Metal-binding</keyword>
<keyword evidence="20" id="KW-0915">Sodium</keyword>
<dbReference type="Gene3D" id="3.40.1160.10">
    <property type="entry name" value="Acetylglutamate kinase-like"/>
    <property type="match status" value="1"/>
</dbReference>
<comment type="pathway">
    <text evidence="4 28">Amino-acid biosynthesis; L-threonine biosynthesis; L-threonine from L-aspartate: step 3/5.</text>
</comment>
<dbReference type="AlphaFoldDB" id="A0A098G657"/>
<evidence type="ECO:0000313" key="30">
    <source>
        <dbReference type="EMBL" id="CEG56990.1"/>
    </source>
</evidence>
<dbReference type="EC" id="2.7.2.4" evidence="28"/>
<dbReference type="GO" id="GO:0004412">
    <property type="term" value="F:homoserine dehydrogenase activity"/>
    <property type="evidence" value="ECO:0007669"/>
    <property type="project" value="UniProtKB-UniRule"/>
</dbReference>
<dbReference type="Gene3D" id="3.30.2130.10">
    <property type="entry name" value="VC0802-like"/>
    <property type="match status" value="1"/>
</dbReference>
<dbReference type="InterPro" id="IPR049638">
    <property type="entry name" value="AK-HD"/>
</dbReference>
<dbReference type="InterPro" id="IPR054352">
    <property type="entry name" value="ACT_Aspartokinase"/>
</dbReference>
<keyword evidence="11 28" id="KW-0808">Transferase</keyword>